<dbReference type="EMBL" id="SRZC01000006">
    <property type="protein sequence ID" value="TGX83021.1"/>
    <property type="molecule type" value="Genomic_DNA"/>
</dbReference>
<evidence type="ECO:0000313" key="2">
    <source>
        <dbReference type="Proteomes" id="UP000308886"/>
    </source>
</evidence>
<sequence>MIIKCPECGRQVSDKAPTCPSCGVEIAGKVTHCHHCGHLYFTADGICPNCHAPKDAPKNNTNAVAPNAGTDAANTAPATVTSTNTNAVQHAETHDSGTNGSKEPNKGGKTLAIAFVFATVICLGLFYFYSRAQSTKEEEDYEFAMRSTDPEVLQNYLLRYNDAPEAHRDSIEAHLIALQKGDEEWNNAILSNSRQKLQAYIDAHPESVHRQEALVRLDSLDWVAAKKSNSEDELKEYTVQHPDGRFIDEANVMLSKILSTMVQSDEKEMVTSLFRQFFQSINSKDESRLTATVGMVIDSFLGKSNANAQDVVTFMRKIYKDDVDNMIWRIDPQSYKIEKREIAENEYEYSVSFSATQDVERNGTVTKSDYRVSAMVSNDGKISGFNLTKLN</sequence>
<reference evidence="1" key="1">
    <citation type="submission" date="2019-04" db="EMBL/GenBank/DDBJ databases">
        <title>Microbes associate with the intestines of laboratory mice.</title>
        <authorList>
            <person name="Navarre W."/>
            <person name="Wong E."/>
            <person name="Huang K."/>
            <person name="Tropini C."/>
            <person name="Ng K."/>
            <person name="Yu B."/>
        </authorList>
    </citation>
    <scope>NUCLEOTIDE SEQUENCE</scope>
    <source>
        <strain evidence="1">NM73_A23</strain>
    </source>
</reference>
<proteinExistence type="predicted"/>
<evidence type="ECO:0000313" key="1">
    <source>
        <dbReference type="EMBL" id="TGX83021.1"/>
    </source>
</evidence>
<organism evidence="1 2">
    <name type="scientific">Palleniella muris</name>
    <dbReference type="NCBI Taxonomy" id="3038145"/>
    <lineage>
        <taxon>Bacteria</taxon>
        <taxon>Pseudomonadati</taxon>
        <taxon>Bacteroidota</taxon>
        <taxon>Bacteroidia</taxon>
        <taxon>Bacteroidales</taxon>
        <taxon>Prevotellaceae</taxon>
        <taxon>Palleniella</taxon>
    </lineage>
</organism>
<comment type="caution">
    <text evidence="1">The sequence shown here is derived from an EMBL/GenBank/DDBJ whole genome shotgun (WGS) entry which is preliminary data.</text>
</comment>
<name>A0AC61QS12_9BACT</name>
<gene>
    <name evidence="1" type="ORF">E5358_05020</name>
</gene>
<accession>A0AC61QS12</accession>
<keyword evidence="2" id="KW-1185">Reference proteome</keyword>
<protein>
    <submittedName>
        <fullName evidence="1">Zinc ribbon domain-containing protein</fullName>
    </submittedName>
</protein>
<dbReference type="Proteomes" id="UP000308886">
    <property type="component" value="Unassembled WGS sequence"/>
</dbReference>